<accession>A0AAV4U0R2</accession>
<dbReference type="EMBL" id="BPLQ01010518">
    <property type="protein sequence ID" value="GIY51331.1"/>
    <property type="molecule type" value="Genomic_DNA"/>
</dbReference>
<feature type="compositionally biased region" description="Basic and acidic residues" evidence="1">
    <location>
        <begin position="55"/>
        <end position="69"/>
    </location>
</feature>
<evidence type="ECO:0000313" key="3">
    <source>
        <dbReference type="Proteomes" id="UP001054837"/>
    </source>
</evidence>
<protein>
    <submittedName>
        <fullName evidence="2">Uncharacterized protein</fullName>
    </submittedName>
</protein>
<gene>
    <name evidence="2" type="ORF">CDAR_69501</name>
</gene>
<name>A0AAV4U0R2_9ARAC</name>
<evidence type="ECO:0000313" key="2">
    <source>
        <dbReference type="EMBL" id="GIY51331.1"/>
    </source>
</evidence>
<dbReference type="Proteomes" id="UP001054837">
    <property type="component" value="Unassembled WGS sequence"/>
</dbReference>
<dbReference type="AlphaFoldDB" id="A0AAV4U0R2"/>
<feature type="region of interest" description="Disordered" evidence="1">
    <location>
        <begin position="1"/>
        <end position="25"/>
    </location>
</feature>
<feature type="region of interest" description="Disordered" evidence="1">
    <location>
        <begin position="51"/>
        <end position="72"/>
    </location>
</feature>
<proteinExistence type="predicted"/>
<comment type="caution">
    <text evidence="2">The sequence shown here is derived from an EMBL/GenBank/DDBJ whole genome shotgun (WGS) entry which is preliminary data.</text>
</comment>
<evidence type="ECO:0000256" key="1">
    <source>
        <dbReference type="SAM" id="MobiDB-lite"/>
    </source>
</evidence>
<keyword evidence="3" id="KW-1185">Reference proteome</keyword>
<feature type="compositionally biased region" description="Basic and acidic residues" evidence="1">
    <location>
        <begin position="7"/>
        <end position="22"/>
    </location>
</feature>
<reference evidence="2 3" key="1">
    <citation type="submission" date="2021-06" db="EMBL/GenBank/DDBJ databases">
        <title>Caerostris darwini draft genome.</title>
        <authorList>
            <person name="Kono N."/>
            <person name="Arakawa K."/>
        </authorList>
    </citation>
    <scope>NUCLEOTIDE SEQUENCE [LARGE SCALE GENOMIC DNA]</scope>
</reference>
<organism evidence="2 3">
    <name type="scientific">Caerostris darwini</name>
    <dbReference type="NCBI Taxonomy" id="1538125"/>
    <lineage>
        <taxon>Eukaryota</taxon>
        <taxon>Metazoa</taxon>
        <taxon>Ecdysozoa</taxon>
        <taxon>Arthropoda</taxon>
        <taxon>Chelicerata</taxon>
        <taxon>Arachnida</taxon>
        <taxon>Araneae</taxon>
        <taxon>Araneomorphae</taxon>
        <taxon>Entelegynae</taxon>
        <taxon>Araneoidea</taxon>
        <taxon>Araneidae</taxon>
        <taxon>Caerostris</taxon>
    </lineage>
</organism>
<feature type="region of interest" description="Disordered" evidence="1">
    <location>
        <begin position="93"/>
        <end position="115"/>
    </location>
</feature>
<sequence length="115" mass="13202">MQIGKPRPLERAKKERNDEKAGKSYRNRRVIVRMPFIHYLLSCDSLRKINFNKGPDSDGERNTGTRKSFDVLNSNVSGGKEIRLPVMQIGKPRPLVRAKKERNDEKAGRVIETVL</sequence>